<accession>A0A0F9GWR7</accession>
<comment type="caution">
    <text evidence="2">The sequence shown here is derived from an EMBL/GenBank/DDBJ whole genome shotgun (WGS) entry which is preliminary data.</text>
</comment>
<keyword evidence="1" id="KW-0472">Membrane</keyword>
<sequence>MDDELRKVGLNPDEAEETREVLRWSKAHMQSFDNVGGWIARSVVLVVVTAFAFAVWEGIKHFVSKYNAP</sequence>
<feature type="transmembrane region" description="Helical" evidence="1">
    <location>
        <begin position="38"/>
        <end position="56"/>
    </location>
</feature>
<dbReference type="EMBL" id="LAZR01026807">
    <property type="protein sequence ID" value="KKL67602.1"/>
    <property type="molecule type" value="Genomic_DNA"/>
</dbReference>
<gene>
    <name evidence="2" type="ORF">LCGC14_2133350</name>
</gene>
<name>A0A0F9GWR7_9ZZZZ</name>
<evidence type="ECO:0000313" key="2">
    <source>
        <dbReference type="EMBL" id="KKL67602.1"/>
    </source>
</evidence>
<keyword evidence="1" id="KW-0812">Transmembrane</keyword>
<proteinExistence type="predicted"/>
<keyword evidence="1" id="KW-1133">Transmembrane helix</keyword>
<evidence type="ECO:0000256" key="1">
    <source>
        <dbReference type="SAM" id="Phobius"/>
    </source>
</evidence>
<protein>
    <submittedName>
        <fullName evidence="2">Uncharacterized protein</fullName>
    </submittedName>
</protein>
<dbReference type="AlphaFoldDB" id="A0A0F9GWR7"/>
<reference evidence="2" key="1">
    <citation type="journal article" date="2015" name="Nature">
        <title>Complex archaea that bridge the gap between prokaryotes and eukaryotes.</title>
        <authorList>
            <person name="Spang A."/>
            <person name="Saw J.H."/>
            <person name="Jorgensen S.L."/>
            <person name="Zaremba-Niedzwiedzka K."/>
            <person name="Martijn J."/>
            <person name="Lind A.E."/>
            <person name="van Eijk R."/>
            <person name="Schleper C."/>
            <person name="Guy L."/>
            <person name="Ettema T.J."/>
        </authorList>
    </citation>
    <scope>NUCLEOTIDE SEQUENCE</scope>
</reference>
<organism evidence="2">
    <name type="scientific">marine sediment metagenome</name>
    <dbReference type="NCBI Taxonomy" id="412755"/>
    <lineage>
        <taxon>unclassified sequences</taxon>
        <taxon>metagenomes</taxon>
        <taxon>ecological metagenomes</taxon>
    </lineage>
</organism>